<evidence type="ECO:0000313" key="15">
    <source>
        <dbReference type="EMBL" id="WYJ88411.1"/>
    </source>
</evidence>
<dbReference type="GO" id="GO:0097367">
    <property type="term" value="F:carbohydrate derivative binding"/>
    <property type="evidence" value="ECO:0007669"/>
    <property type="project" value="InterPro"/>
</dbReference>
<dbReference type="InterPro" id="IPR005486">
    <property type="entry name" value="Glucokinase_regulatory_CS"/>
</dbReference>
<keyword evidence="3 12" id="KW-0119">Carbohydrate metabolism</keyword>
<dbReference type="NCBIfam" id="NF003915">
    <property type="entry name" value="PRK05441.1"/>
    <property type="match status" value="1"/>
</dbReference>
<dbReference type="EC" id="4.2.1.126" evidence="8 12"/>
<evidence type="ECO:0000259" key="13">
    <source>
        <dbReference type="PROSITE" id="PS51464"/>
    </source>
</evidence>
<evidence type="ECO:0000256" key="1">
    <source>
        <dbReference type="ARBA" id="ARBA00011738"/>
    </source>
</evidence>
<reference evidence="15" key="3">
    <citation type="submission" date="2024-03" db="EMBL/GenBank/DDBJ databases">
        <title>The Genome Sequence of Enterococcus sp. DIV0242b.</title>
        <authorList>
            <consortium name="The Broad Institute Genomics Platform"/>
            <consortium name="The Broad Institute Microbial Omics Core"/>
            <consortium name="The Broad Institute Genomic Center for Infectious Diseases"/>
            <person name="Earl A."/>
            <person name="Manson A."/>
            <person name="Gilmore M."/>
            <person name="Schwartman J."/>
            <person name="Shea T."/>
            <person name="Abouelleil A."/>
            <person name="Cao P."/>
            <person name="Chapman S."/>
            <person name="Cusick C."/>
            <person name="Young S."/>
            <person name="Neafsey D."/>
            <person name="Nusbaum C."/>
            <person name="Birren B."/>
        </authorList>
    </citation>
    <scope>NUCLEOTIDE SEQUENCE</scope>
    <source>
        <strain evidence="15">9E7_DIV0242</strain>
    </source>
</reference>
<comment type="pathway">
    <text evidence="5">Amino-sugar metabolism; 1,6-anhydro-N-acetylmuramate degradation.</text>
</comment>
<comment type="pathway">
    <text evidence="6">Cell wall biogenesis.</text>
</comment>
<dbReference type="EMBL" id="CP147247">
    <property type="protein sequence ID" value="WYJ88411.1"/>
    <property type="molecule type" value="Genomic_DNA"/>
</dbReference>
<dbReference type="Proteomes" id="UP000195141">
    <property type="component" value="Chromosome"/>
</dbReference>
<evidence type="ECO:0000256" key="5">
    <source>
        <dbReference type="ARBA" id="ARBA00060595"/>
    </source>
</evidence>
<feature type="domain" description="SIS" evidence="13">
    <location>
        <begin position="55"/>
        <end position="218"/>
    </location>
</feature>
<evidence type="ECO:0000313" key="16">
    <source>
        <dbReference type="Proteomes" id="UP000195141"/>
    </source>
</evidence>
<dbReference type="OrthoDB" id="9813395at2"/>
<dbReference type="Gene3D" id="3.40.50.10490">
    <property type="entry name" value="Glucose-6-phosphate isomerase like protein, domain 1"/>
    <property type="match status" value="1"/>
</dbReference>
<proteinExistence type="inferred from homology"/>
<dbReference type="FunFam" id="1.10.8.1080:FF:000001">
    <property type="entry name" value="N-acetylmuramic acid 6-phosphate etherase"/>
    <property type="match status" value="1"/>
</dbReference>
<evidence type="ECO:0000256" key="8">
    <source>
        <dbReference type="ARBA" id="ARBA00067056"/>
    </source>
</evidence>
<dbReference type="InterPro" id="IPR046348">
    <property type="entry name" value="SIS_dom_sf"/>
</dbReference>
<dbReference type="AlphaFoldDB" id="A0A242KB17"/>
<dbReference type="NCBIfam" id="NF009222">
    <property type="entry name" value="PRK12570.1"/>
    <property type="match status" value="1"/>
</dbReference>
<sequence>MNLENLTTEKRNMNTMNLDQLSVKEALIRMNEEDQKVALAVKEALPEIEKVTTQIIESFNKGGRLIYMGAGTSGRLGVLDAAECVPTFGVSPEMVQGLIAGGEQAMTLAVEGAEDSKELGKQDLIDLNLQEIDFVVGIAASGRTPYVIGGLDYAREIGAGTASLSCNKQAEISQHADTAIEVDAGPEFLTGSTRLKSGTAQKLILNMLSTISMIGIGKVYGNLMVDVKPTNEKLVERSKRIIMEATACDYETAVVYFEKAEENVKLAIVMLLTNCSKEEAEEKLIKGNHFIKNTISN</sequence>
<dbReference type="SUPFAM" id="SSF53697">
    <property type="entry name" value="SIS domain"/>
    <property type="match status" value="1"/>
</dbReference>
<dbReference type="NCBIfam" id="TIGR00274">
    <property type="entry name" value="N-acetylmuramic acid 6-phosphate etherase"/>
    <property type="match status" value="1"/>
</dbReference>
<keyword evidence="16" id="KW-1185">Reference proteome</keyword>
<dbReference type="RefSeq" id="WP_086347358.1">
    <property type="nucleotide sequence ID" value="NZ_CP147247.1"/>
</dbReference>
<reference evidence="15" key="2">
    <citation type="submission" date="2017-05" db="EMBL/GenBank/DDBJ databases">
        <authorList>
            <consortium name="The Broad Institute Genomics Platform"/>
            <consortium name="The Broad Institute Genomic Center for Infectious Diseases"/>
            <person name="Earl A."/>
            <person name="Manson A."/>
            <person name="Schwartman J."/>
            <person name="Gilmore M."/>
            <person name="Abouelleil A."/>
            <person name="Cao P."/>
            <person name="Chapman S."/>
            <person name="Cusick C."/>
            <person name="Shea T."/>
            <person name="Young S."/>
            <person name="Neafsey D."/>
            <person name="Nusbaum C."/>
            <person name="Birren B."/>
        </authorList>
    </citation>
    <scope>NUCLEOTIDE SEQUENCE</scope>
    <source>
        <strain evidence="15">9E7_DIV0242</strain>
    </source>
</reference>
<dbReference type="InterPro" id="IPR001347">
    <property type="entry name" value="SIS_dom"/>
</dbReference>
<organism evidence="14">
    <name type="scientific">Candidatus Enterococcus clewellii</name>
    <dbReference type="NCBI Taxonomy" id="1834193"/>
    <lineage>
        <taxon>Bacteria</taxon>
        <taxon>Bacillati</taxon>
        <taxon>Bacillota</taxon>
        <taxon>Bacilli</taxon>
        <taxon>Lactobacillales</taxon>
        <taxon>Enterococcaceae</taxon>
        <taxon>Enterococcus</taxon>
    </lineage>
</organism>
<dbReference type="GO" id="GO:0016835">
    <property type="term" value="F:carbon-oxygen lyase activity"/>
    <property type="evidence" value="ECO:0007669"/>
    <property type="project" value="UniProtKB-UniRule"/>
</dbReference>
<evidence type="ECO:0000256" key="4">
    <source>
        <dbReference type="ARBA" id="ARBA00051747"/>
    </source>
</evidence>
<keyword evidence="2 12" id="KW-0456">Lyase</keyword>
<comment type="miscellaneous">
    <text evidence="12">A lyase-type mechanism (elimination/hydration) is suggested for the cleavage of the lactyl ether bond of MurNAc 6-phosphate, with the formation of an alpha,beta-unsaturated aldehyde intermediate with (E)-stereochemistry, followed by the syn addition of water to give product.</text>
</comment>
<dbReference type="Gene3D" id="1.10.8.1080">
    <property type="match status" value="1"/>
</dbReference>
<dbReference type="PANTHER" id="PTHR10088:SF4">
    <property type="entry name" value="GLUCOKINASE REGULATORY PROTEIN"/>
    <property type="match status" value="1"/>
</dbReference>
<evidence type="ECO:0000256" key="2">
    <source>
        <dbReference type="ARBA" id="ARBA00023239"/>
    </source>
</evidence>
<feature type="active site" description="Proton donor" evidence="12">
    <location>
        <position position="83"/>
    </location>
</feature>
<dbReference type="HAMAP" id="MF_00068">
    <property type="entry name" value="MurQ"/>
    <property type="match status" value="1"/>
</dbReference>
<evidence type="ECO:0000256" key="7">
    <source>
        <dbReference type="ARBA" id="ARBA00061234"/>
    </source>
</evidence>
<protein>
    <recommendedName>
        <fullName evidence="9 12">N-acetylmuramic acid 6-phosphate etherase</fullName>
        <shortName evidence="12">MurNAc-6-P etherase</shortName>
        <ecNumber evidence="8 12">4.2.1.126</ecNumber>
    </recommendedName>
    <alternativeName>
        <fullName evidence="11 12">N-acetylmuramic acid 6-phosphate hydrolase</fullName>
    </alternativeName>
    <alternativeName>
        <fullName evidence="10 12">N-acetylmuramic acid 6-phosphate lyase</fullName>
    </alternativeName>
</protein>
<dbReference type="UniPathway" id="UPA00342"/>
<dbReference type="InterPro" id="IPR040190">
    <property type="entry name" value="MURQ/GCKR"/>
</dbReference>
<name>A0A242KB17_9ENTE</name>
<comment type="function">
    <text evidence="12">Specifically catalyzes the cleavage of the D-lactyl ether substituent of MurNAc 6-phosphate, producing GlcNAc 6-phosphate and D-lactate.</text>
</comment>
<dbReference type="EMBL" id="NGMM01000001">
    <property type="protein sequence ID" value="OTP18361.1"/>
    <property type="molecule type" value="Genomic_DNA"/>
</dbReference>
<evidence type="ECO:0000256" key="10">
    <source>
        <dbReference type="ARBA" id="ARBA00077905"/>
    </source>
</evidence>
<evidence type="ECO:0000313" key="14">
    <source>
        <dbReference type="EMBL" id="OTP18361.1"/>
    </source>
</evidence>
<dbReference type="InterPro" id="IPR005488">
    <property type="entry name" value="Etherase_MurQ"/>
</dbReference>
<reference evidence="14" key="1">
    <citation type="submission" date="2017-05" db="EMBL/GenBank/DDBJ databases">
        <title>The Genome Sequence of Enterococcus sp. 9E7_DIV0242.</title>
        <authorList>
            <consortium name="The Broad Institute Genomics Platform"/>
            <consortium name="The Broad Institute Genomic Center for Infectious Diseases"/>
            <person name="Earl A."/>
            <person name="Manson A."/>
            <person name="Schwartman J."/>
            <person name="Gilmore M."/>
            <person name="Abouelleil A."/>
            <person name="Cao P."/>
            <person name="Chapman S."/>
            <person name="Cusick C."/>
            <person name="Shea T."/>
            <person name="Young S."/>
            <person name="Neafsey D."/>
            <person name="Nusbaum C."/>
            <person name="Birren B."/>
        </authorList>
    </citation>
    <scope>NUCLEOTIDE SEQUENCE [LARGE SCALE GENOMIC DNA]</scope>
    <source>
        <strain evidence="14">9E7_DIV0242</strain>
    </source>
</reference>
<feature type="active site" evidence="12">
    <location>
        <position position="114"/>
    </location>
</feature>
<comment type="similarity">
    <text evidence="7 12">Belongs to the GCKR-like family. MurNAc-6-P etherase subfamily.</text>
</comment>
<dbReference type="FunFam" id="3.40.50.10490:FF:000014">
    <property type="entry name" value="N-acetylmuramic acid 6-phosphate etherase"/>
    <property type="match status" value="1"/>
</dbReference>
<evidence type="ECO:0000256" key="6">
    <source>
        <dbReference type="ARBA" id="ARBA00060672"/>
    </source>
</evidence>
<comment type="subunit">
    <text evidence="1 12">Homodimer.</text>
</comment>
<evidence type="ECO:0000256" key="12">
    <source>
        <dbReference type="HAMAP-Rule" id="MF_00068"/>
    </source>
</evidence>
<dbReference type="PROSITE" id="PS01272">
    <property type="entry name" value="GCKR"/>
    <property type="match status" value="1"/>
</dbReference>
<gene>
    <name evidence="12" type="primary">murQ</name>
    <name evidence="15" type="ORF">A5888_000130</name>
    <name evidence="14" type="ORF">A5888_000175</name>
</gene>
<dbReference type="GO" id="GO:0097173">
    <property type="term" value="P:N-acetylmuramic acid catabolic process"/>
    <property type="evidence" value="ECO:0007669"/>
    <property type="project" value="UniProtKB-UniPathway"/>
</dbReference>
<dbReference type="PANTHER" id="PTHR10088">
    <property type="entry name" value="GLUCOKINASE REGULATORY PROTEIN"/>
    <property type="match status" value="1"/>
</dbReference>
<dbReference type="Pfam" id="PF22645">
    <property type="entry name" value="GKRP_SIS_N"/>
    <property type="match status" value="1"/>
</dbReference>
<accession>A0A242KB17</accession>
<dbReference type="GO" id="GO:0016803">
    <property type="term" value="F:ether hydrolase activity"/>
    <property type="evidence" value="ECO:0007669"/>
    <property type="project" value="TreeGrafter"/>
</dbReference>
<dbReference type="GO" id="GO:0046348">
    <property type="term" value="P:amino sugar catabolic process"/>
    <property type="evidence" value="ECO:0007669"/>
    <property type="project" value="InterPro"/>
</dbReference>
<dbReference type="CDD" id="cd05007">
    <property type="entry name" value="SIS_Etherase"/>
    <property type="match status" value="1"/>
</dbReference>
<comment type="catalytic activity">
    <reaction evidence="4 12">
        <text>N-acetyl-D-muramate 6-phosphate + H2O = N-acetyl-D-glucosamine 6-phosphate + (R)-lactate</text>
        <dbReference type="Rhea" id="RHEA:26410"/>
        <dbReference type="ChEBI" id="CHEBI:15377"/>
        <dbReference type="ChEBI" id="CHEBI:16004"/>
        <dbReference type="ChEBI" id="CHEBI:57513"/>
        <dbReference type="ChEBI" id="CHEBI:58722"/>
        <dbReference type="EC" id="4.2.1.126"/>
    </reaction>
</comment>
<dbReference type="PROSITE" id="PS51464">
    <property type="entry name" value="SIS"/>
    <property type="match status" value="1"/>
</dbReference>
<evidence type="ECO:0000256" key="3">
    <source>
        <dbReference type="ARBA" id="ARBA00023277"/>
    </source>
</evidence>
<evidence type="ECO:0000256" key="9">
    <source>
        <dbReference type="ARBA" id="ARBA00070061"/>
    </source>
</evidence>
<evidence type="ECO:0000256" key="11">
    <source>
        <dbReference type="ARBA" id="ARBA00084049"/>
    </source>
</evidence>
<dbReference type="GO" id="GO:0009254">
    <property type="term" value="P:peptidoglycan turnover"/>
    <property type="evidence" value="ECO:0007669"/>
    <property type="project" value="TreeGrafter"/>
</dbReference>
<comment type="pathway">
    <text evidence="12">Amino-sugar metabolism; N-acetylmuramate degradation.</text>
</comment>